<dbReference type="InterPro" id="IPR001245">
    <property type="entry name" value="Ser-Thr/Tyr_kinase_cat_dom"/>
</dbReference>
<dbReference type="InterPro" id="IPR051681">
    <property type="entry name" value="Ser/Thr_Kinases-Pseudokinases"/>
</dbReference>
<keyword evidence="3" id="KW-0418">Kinase</keyword>
<accession>A0A9W4T126</accession>
<keyword evidence="4" id="KW-0067">ATP-binding</keyword>
<keyword evidence="2" id="KW-0547">Nucleotide-binding</keyword>
<dbReference type="Proteomes" id="UP001153678">
    <property type="component" value="Unassembled WGS sequence"/>
</dbReference>
<dbReference type="Pfam" id="PF07714">
    <property type="entry name" value="PK_Tyr_Ser-Thr"/>
    <property type="match status" value="1"/>
</dbReference>
<evidence type="ECO:0000256" key="1">
    <source>
        <dbReference type="ARBA" id="ARBA00022679"/>
    </source>
</evidence>
<evidence type="ECO:0000313" key="7">
    <source>
        <dbReference type="Proteomes" id="UP001153678"/>
    </source>
</evidence>
<protein>
    <submittedName>
        <fullName evidence="6">16862_t:CDS:1</fullName>
    </submittedName>
</protein>
<keyword evidence="7" id="KW-1185">Reference proteome</keyword>
<dbReference type="SUPFAM" id="SSF56112">
    <property type="entry name" value="Protein kinase-like (PK-like)"/>
    <property type="match status" value="1"/>
</dbReference>
<dbReference type="PANTHER" id="PTHR44329:SF288">
    <property type="entry name" value="MITOGEN-ACTIVATED PROTEIN KINASE KINASE KINASE 20"/>
    <property type="match status" value="1"/>
</dbReference>
<dbReference type="AlphaFoldDB" id="A0A9W4T126"/>
<dbReference type="GO" id="GO:0005524">
    <property type="term" value="F:ATP binding"/>
    <property type="evidence" value="ECO:0007669"/>
    <property type="project" value="UniProtKB-KW"/>
</dbReference>
<name>A0A9W4T126_9GLOM</name>
<keyword evidence="1" id="KW-0808">Transferase</keyword>
<sequence length="406" mass="46457">AGLNVIHEADLVHGHIHGGNILVENEADSIDTRIADICLHGPIDRPSRQSYGVIPFVVPEIFLMEIRHRTAYQLYESFGNIVATICDDQNTDKFDATEEAKFSKSVSDAEGWTRIGPTKVALKRFNNSQITSEDYVKQLYQLHFLRRECIAEYFGITKDHSSNYFFVMKYYENGNLLSYLDEAQGMLCWRDIIEMLWGISGGIECLHNIEFIHGNLHGGNVLIENEPNLVDTRIDVGLHSVFRENLNESYGVLPYVAPELLQGISPTKASDIYSFGIIMWTLSAGIRPWCNRPHDLELATLICLGNRPEIFEGTPNVYSQLMKQCWHPDPLKRPTASHLYELLGNWVSAICDDPESSDLSDQFDIAEEKKFSEFENNQFHQQEIHTKAFYTSRLLHFPKLFNSNYK</sequence>
<dbReference type="EMBL" id="CAMKVN010004204">
    <property type="protein sequence ID" value="CAI2186570.1"/>
    <property type="molecule type" value="Genomic_DNA"/>
</dbReference>
<dbReference type="InterPro" id="IPR000719">
    <property type="entry name" value="Prot_kinase_dom"/>
</dbReference>
<proteinExistence type="predicted"/>
<dbReference type="InterPro" id="IPR011009">
    <property type="entry name" value="Kinase-like_dom_sf"/>
</dbReference>
<feature type="non-terminal residue" evidence="6">
    <location>
        <position position="1"/>
    </location>
</feature>
<dbReference type="PRINTS" id="PR00109">
    <property type="entry name" value="TYRKINASE"/>
</dbReference>
<evidence type="ECO:0000313" key="6">
    <source>
        <dbReference type="EMBL" id="CAI2186570.1"/>
    </source>
</evidence>
<organism evidence="6 7">
    <name type="scientific">Funneliformis geosporum</name>
    <dbReference type="NCBI Taxonomy" id="1117311"/>
    <lineage>
        <taxon>Eukaryota</taxon>
        <taxon>Fungi</taxon>
        <taxon>Fungi incertae sedis</taxon>
        <taxon>Mucoromycota</taxon>
        <taxon>Glomeromycotina</taxon>
        <taxon>Glomeromycetes</taxon>
        <taxon>Glomerales</taxon>
        <taxon>Glomeraceae</taxon>
        <taxon>Funneliformis</taxon>
    </lineage>
</organism>
<comment type="caution">
    <text evidence="6">The sequence shown here is derived from an EMBL/GenBank/DDBJ whole genome shotgun (WGS) entry which is preliminary data.</text>
</comment>
<evidence type="ECO:0000256" key="4">
    <source>
        <dbReference type="ARBA" id="ARBA00022840"/>
    </source>
</evidence>
<gene>
    <name evidence="6" type="ORF">FWILDA_LOCUS12643</name>
</gene>
<evidence type="ECO:0000259" key="5">
    <source>
        <dbReference type="PROSITE" id="PS50011"/>
    </source>
</evidence>
<dbReference type="GO" id="GO:0004674">
    <property type="term" value="F:protein serine/threonine kinase activity"/>
    <property type="evidence" value="ECO:0007669"/>
    <property type="project" value="TreeGrafter"/>
</dbReference>
<reference evidence="6" key="1">
    <citation type="submission" date="2022-08" db="EMBL/GenBank/DDBJ databases">
        <authorList>
            <person name="Kallberg Y."/>
            <person name="Tangrot J."/>
            <person name="Rosling A."/>
        </authorList>
    </citation>
    <scope>NUCLEOTIDE SEQUENCE</scope>
    <source>
        <strain evidence="6">Wild A</strain>
    </source>
</reference>
<evidence type="ECO:0000256" key="3">
    <source>
        <dbReference type="ARBA" id="ARBA00022777"/>
    </source>
</evidence>
<dbReference type="Gene3D" id="1.10.510.10">
    <property type="entry name" value="Transferase(Phosphotransferase) domain 1"/>
    <property type="match status" value="1"/>
</dbReference>
<evidence type="ECO:0000256" key="2">
    <source>
        <dbReference type="ARBA" id="ARBA00022741"/>
    </source>
</evidence>
<feature type="domain" description="Protein kinase" evidence="5">
    <location>
        <begin position="91"/>
        <end position="347"/>
    </location>
</feature>
<dbReference type="PANTHER" id="PTHR44329">
    <property type="entry name" value="SERINE/THREONINE-PROTEIN KINASE TNNI3K-RELATED"/>
    <property type="match status" value="1"/>
</dbReference>
<dbReference type="OrthoDB" id="346907at2759"/>
<dbReference type="PROSITE" id="PS50011">
    <property type="entry name" value="PROTEIN_KINASE_DOM"/>
    <property type="match status" value="1"/>
</dbReference>